<name>A0A1G8QVI5_9PSED</name>
<dbReference type="AlphaFoldDB" id="A0A1G8QVI5"/>
<accession>A0A1G8QVI5</accession>
<proteinExistence type="predicted"/>
<dbReference type="Proteomes" id="UP000182894">
    <property type="component" value="Unassembled WGS sequence"/>
</dbReference>
<dbReference type="OrthoDB" id="6900849at2"/>
<gene>
    <name evidence="1" type="ORF">SAMN05216605_12176</name>
</gene>
<dbReference type="RefSeq" id="WP_074758203.1">
    <property type="nucleotide sequence ID" value="NZ_FNCO01000021.1"/>
</dbReference>
<protein>
    <submittedName>
        <fullName evidence="1">Uncharacterized protein</fullName>
    </submittedName>
</protein>
<dbReference type="EMBL" id="FNCO01000021">
    <property type="protein sequence ID" value="SDJ08653.1"/>
    <property type="molecule type" value="Genomic_DNA"/>
</dbReference>
<keyword evidence="2" id="KW-1185">Reference proteome</keyword>
<sequence length="217" mass="24605">MDDSRSTPSLIPNDLWYVCLRWPDGGSFSRCTEALGSWDAIIKVAQEMVDDDLASTFGSEEERWGWINERANDSMECCLVKDRLGSDLVRLFGKEMFPDDKESPINLSALREVILANLDQLLTKTDVVQAPQSEKTDLTFHSVDSGNCRIYYKTANGGLCCFQLDTGSTFKLYHCSRDGEPEHTIDHLNKSFNFPECKSKLVEAFKSWWVDLSANHD</sequence>
<evidence type="ECO:0000313" key="2">
    <source>
        <dbReference type="Proteomes" id="UP000182894"/>
    </source>
</evidence>
<reference evidence="2" key="1">
    <citation type="submission" date="2016-10" db="EMBL/GenBank/DDBJ databases">
        <authorList>
            <person name="Varghese N."/>
            <person name="Submissions S."/>
        </authorList>
    </citation>
    <scope>NUCLEOTIDE SEQUENCE [LARGE SCALE GENOMIC DNA]</scope>
    <source>
        <strain evidence="2">ATCC 700689</strain>
    </source>
</reference>
<organism evidence="1 2">
    <name type="scientific">Pseudomonas abietaniphila</name>
    <dbReference type="NCBI Taxonomy" id="89065"/>
    <lineage>
        <taxon>Bacteria</taxon>
        <taxon>Pseudomonadati</taxon>
        <taxon>Pseudomonadota</taxon>
        <taxon>Gammaproteobacteria</taxon>
        <taxon>Pseudomonadales</taxon>
        <taxon>Pseudomonadaceae</taxon>
        <taxon>Pseudomonas</taxon>
    </lineage>
</organism>
<evidence type="ECO:0000313" key="1">
    <source>
        <dbReference type="EMBL" id="SDJ08653.1"/>
    </source>
</evidence>